<proteinExistence type="predicted"/>
<dbReference type="RefSeq" id="WP_043652452.1">
    <property type="nucleotide sequence ID" value="NZ_JBIAMX010000012.1"/>
</dbReference>
<accession>A0ABW6PRS5</accession>
<gene>
    <name evidence="1" type="ORF">ACFYTF_20015</name>
</gene>
<keyword evidence="2" id="KW-1185">Reference proteome</keyword>
<evidence type="ECO:0000313" key="1">
    <source>
        <dbReference type="EMBL" id="MFF0545121.1"/>
    </source>
</evidence>
<evidence type="ECO:0000313" key="2">
    <source>
        <dbReference type="Proteomes" id="UP001601444"/>
    </source>
</evidence>
<reference evidence="1 2" key="1">
    <citation type="submission" date="2024-10" db="EMBL/GenBank/DDBJ databases">
        <title>The Natural Products Discovery Center: Release of the First 8490 Sequenced Strains for Exploring Actinobacteria Biosynthetic Diversity.</title>
        <authorList>
            <person name="Kalkreuter E."/>
            <person name="Kautsar S.A."/>
            <person name="Yang D."/>
            <person name="Bader C.D."/>
            <person name="Teijaro C.N."/>
            <person name="Fluegel L."/>
            <person name="Davis C.M."/>
            <person name="Simpson J.R."/>
            <person name="Lauterbach L."/>
            <person name="Steele A.D."/>
            <person name="Gui C."/>
            <person name="Meng S."/>
            <person name="Li G."/>
            <person name="Viehrig K."/>
            <person name="Ye F."/>
            <person name="Su P."/>
            <person name="Kiefer A.F."/>
            <person name="Nichols A."/>
            <person name="Cepeda A.J."/>
            <person name="Yan W."/>
            <person name="Fan B."/>
            <person name="Jiang Y."/>
            <person name="Adhikari A."/>
            <person name="Zheng C.-J."/>
            <person name="Schuster L."/>
            <person name="Cowan T.M."/>
            <person name="Smanski M.J."/>
            <person name="Chevrette M.G."/>
            <person name="De Carvalho L.P.S."/>
            <person name="Shen B."/>
        </authorList>
    </citation>
    <scope>NUCLEOTIDE SEQUENCE [LARGE SCALE GENOMIC DNA]</scope>
    <source>
        <strain evidence="1 2">NPDC004045</strain>
    </source>
</reference>
<dbReference type="Proteomes" id="UP001601444">
    <property type="component" value="Unassembled WGS sequence"/>
</dbReference>
<comment type="caution">
    <text evidence="1">The sequence shown here is derived from an EMBL/GenBank/DDBJ whole genome shotgun (WGS) entry which is preliminary data.</text>
</comment>
<protein>
    <submittedName>
        <fullName evidence="1">Uncharacterized protein</fullName>
    </submittedName>
</protein>
<name>A0ABW6PRS5_9NOCA</name>
<dbReference type="EMBL" id="JBIAMX010000012">
    <property type="protein sequence ID" value="MFF0545121.1"/>
    <property type="molecule type" value="Genomic_DNA"/>
</dbReference>
<organism evidence="1 2">
    <name type="scientific">Nocardia thailandica</name>
    <dbReference type="NCBI Taxonomy" id="257275"/>
    <lineage>
        <taxon>Bacteria</taxon>
        <taxon>Bacillati</taxon>
        <taxon>Actinomycetota</taxon>
        <taxon>Actinomycetes</taxon>
        <taxon>Mycobacteriales</taxon>
        <taxon>Nocardiaceae</taxon>
        <taxon>Nocardia</taxon>
    </lineage>
</organism>
<sequence>MSDRGAAGFGVDDVTAGPFAHGYGTTDDGRTFAFRTRRAVLTLEIYRADLGERVPEPGDVVAIAQAGVNDIDLGDERSIAAFVHDLIPTATPVAGTGGREMTVLRGILGRISAVIDGM</sequence>